<dbReference type="AlphaFoldDB" id="A0A6B9F5Y1"/>
<evidence type="ECO:0000256" key="1">
    <source>
        <dbReference type="SAM" id="Phobius"/>
    </source>
</evidence>
<dbReference type="Proteomes" id="UP000428325">
    <property type="component" value="Chromosome"/>
</dbReference>
<keyword evidence="1" id="KW-1133">Transmembrane helix</keyword>
<feature type="transmembrane region" description="Helical" evidence="1">
    <location>
        <begin position="66"/>
        <end position="88"/>
    </location>
</feature>
<dbReference type="EMBL" id="CP034345">
    <property type="protein sequence ID" value="QGX95935.1"/>
    <property type="molecule type" value="Genomic_DNA"/>
</dbReference>
<accession>A0A6B9F5Y1</accession>
<evidence type="ECO:0000313" key="3">
    <source>
        <dbReference type="Proteomes" id="UP000428325"/>
    </source>
</evidence>
<evidence type="ECO:0000313" key="2">
    <source>
        <dbReference type="EMBL" id="QGX95935.1"/>
    </source>
</evidence>
<organism evidence="2 3">
    <name type="scientific">Haloplanus rallus</name>
    <dbReference type="NCBI Taxonomy" id="1816183"/>
    <lineage>
        <taxon>Archaea</taxon>
        <taxon>Methanobacteriati</taxon>
        <taxon>Methanobacteriota</taxon>
        <taxon>Stenosarchaea group</taxon>
        <taxon>Halobacteria</taxon>
        <taxon>Halobacteriales</taxon>
        <taxon>Haloferacaceae</taxon>
        <taxon>Haloplanus</taxon>
    </lineage>
</organism>
<name>A0A6B9F5Y1_9EURY</name>
<proteinExistence type="predicted"/>
<keyword evidence="1" id="KW-0812">Transmembrane</keyword>
<keyword evidence="3" id="KW-1185">Reference proteome</keyword>
<feature type="transmembrane region" description="Helical" evidence="1">
    <location>
        <begin position="7"/>
        <end position="25"/>
    </location>
</feature>
<sequence length="124" mass="13204">MQFTRIIVLYFVLGALMFGGGAVSWDDTGPTQYFVSQDQTGVSADTQPQQQLGGVGGAISSLLGQFGAPLVLVWNLVVGLVSFLNWPIFVMAENSVPPRVTVLFGGTLTVMFYGSLVRLVKSSA</sequence>
<keyword evidence="1" id="KW-0472">Membrane</keyword>
<reference evidence="2 3" key="1">
    <citation type="submission" date="2018-12" db="EMBL/GenBank/DDBJ databases">
        <title>Complete genome sequence of Haloplanus rallus MBLA0036.</title>
        <authorList>
            <person name="Nam Y.-d."/>
            <person name="Kang J."/>
            <person name="Chung W.-H."/>
            <person name="Park Y.S."/>
        </authorList>
    </citation>
    <scope>NUCLEOTIDE SEQUENCE [LARGE SCALE GENOMIC DNA]</scope>
    <source>
        <strain evidence="2 3">MBLA0036</strain>
    </source>
</reference>
<dbReference type="GeneID" id="43370809"/>
<protein>
    <submittedName>
        <fullName evidence="2">Uncharacterized protein</fullName>
    </submittedName>
</protein>
<dbReference type="KEGG" id="hra:EI982_14650"/>
<dbReference type="RefSeq" id="WP_157690395.1">
    <property type="nucleotide sequence ID" value="NZ_CP034345.1"/>
</dbReference>
<dbReference type="OrthoDB" id="350923at2157"/>
<feature type="transmembrane region" description="Helical" evidence="1">
    <location>
        <begin position="100"/>
        <end position="120"/>
    </location>
</feature>
<gene>
    <name evidence="2" type="ORF">EI982_14650</name>
</gene>